<dbReference type="Proteomes" id="UP000249134">
    <property type="component" value="Chromosome 1"/>
</dbReference>
<proteinExistence type="predicted"/>
<dbReference type="RefSeq" id="WP_066136467.1">
    <property type="nucleotide sequence ID" value="NZ_CBCSGM010000001.1"/>
</dbReference>
<protein>
    <submittedName>
        <fullName evidence="2">DNA binding domain, excisionase family</fullName>
    </submittedName>
</protein>
<keyword evidence="3" id="KW-1185">Reference proteome</keyword>
<dbReference type="EMBL" id="LS483476">
    <property type="protein sequence ID" value="SQI53985.1"/>
    <property type="molecule type" value="Genomic_DNA"/>
</dbReference>
<reference evidence="2 3" key="1">
    <citation type="submission" date="2018-06" db="EMBL/GenBank/DDBJ databases">
        <authorList>
            <consortium name="Pathogen Informatics"/>
            <person name="Doyle S."/>
        </authorList>
    </citation>
    <scope>NUCLEOTIDE SEQUENCE [LARGE SCALE GENOMIC DNA]</scope>
    <source>
        <strain evidence="2 3">NCTC4824</strain>
    </source>
</reference>
<evidence type="ECO:0000313" key="2">
    <source>
        <dbReference type="EMBL" id="SQI53985.1"/>
    </source>
</evidence>
<dbReference type="AlphaFoldDB" id="A0A2X4YQP3"/>
<dbReference type="NCBIfam" id="TIGR01764">
    <property type="entry name" value="excise"/>
    <property type="match status" value="1"/>
</dbReference>
<dbReference type="GO" id="GO:0003677">
    <property type="term" value="F:DNA binding"/>
    <property type="evidence" value="ECO:0007669"/>
    <property type="project" value="InterPro"/>
</dbReference>
<evidence type="ECO:0000259" key="1">
    <source>
        <dbReference type="Pfam" id="PF12728"/>
    </source>
</evidence>
<dbReference type="InterPro" id="IPR041657">
    <property type="entry name" value="HTH_17"/>
</dbReference>
<sequence length="76" mass="9131">MYLTMEETAEYLQFPVAFIENLIQQGKIRALHDGENYLINKEQFNDHLEQLEKYKKQLAEWQAEPLPEDMDIKDED</sequence>
<dbReference type="STRING" id="1348624.GCA_001591545_00291"/>
<evidence type="ECO:0000313" key="3">
    <source>
        <dbReference type="Proteomes" id="UP000249134"/>
    </source>
</evidence>
<organism evidence="2 3">
    <name type="scientific">Lederbergia lenta</name>
    <name type="common">Bacillus lentus</name>
    <dbReference type="NCBI Taxonomy" id="1467"/>
    <lineage>
        <taxon>Bacteria</taxon>
        <taxon>Bacillati</taxon>
        <taxon>Bacillota</taxon>
        <taxon>Bacilli</taxon>
        <taxon>Bacillales</taxon>
        <taxon>Bacillaceae</taxon>
        <taxon>Lederbergia</taxon>
    </lineage>
</organism>
<gene>
    <name evidence="2" type="ORF">NCTC4824_01196</name>
</gene>
<accession>A0A2X4YQP3</accession>
<dbReference type="Pfam" id="PF12728">
    <property type="entry name" value="HTH_17"/>
    <property type="match status" value="1"/>
</dbReference>
<dbReference type="InterPro" id="IPR010093">
    <property type="entry name" value="SinI_DNA-bd"/>
</dbReference>
<dbReference type="KEGG" id="blen:NCTC4824_01196"/>
<name>A0A2X4YQP3_LEDLE</name>
<feature type="domain" description="Helix-turn-helix" evidence="1">
    <location>
        <begin position="2"/>
        <end position="50"/>
    </location>
</feature>